<dbReference type="PANTHER" id="PTHR38471:SF2">
    <property type="entry name" value="FOUR HELIX BUNDLE PROTEIN"/>
    <property type="match status" value="1"/>
</dbReference>
<dbReference type="Pfam" id="PF05635">
    <property type="entry name" value="23S_rRNA_IVP"/>
    <property type="match status" value="1"/>
</dbReference>
<dbReference type="EMBL" id="MNVC01000027">
    <property type="protein sequence ID" value="OIO19103.1"/>
    <property type="molecule type" value="Genomic_DNA"/>
</dbReference>
<gene>
    <name evidence="1" type="ORF">AUJ23_02560</name>
</gene>
<reference evidence="1 2" key="1">
    <citation type="journal article" date="2016" name="Environ. Microbiol.">
        <title>Genomic resolution of a cold subsurface aquifer community provides metabolic insights for novel microbes adapted to high CO concentrations.</title>
        <authorList>
            <person name="Probst A.J."/>
            <person name="Castelle C.J."/>
            <person name="Singh A."/>
            <person name="Brown C.T."/>
            <person name="Anantharaman K."/>
            <person name="Sharon I."/>
            <person name="Hug L.A."/>
            <person name="Burstein D."/>
            <person name="Emerson J.B."/>
            <person name="Thomas B.C."/>
            <person name="Banfield J.F."/>
        </authorList>
    </citation>
    <scope>NUCLEOTIDE SEQUENCE [LARGE SCALE GENOMIC DNA]</scope>
    <source>
        <strain evidence="1">CG1_02_32_51</strain>
    </source>
</reference>
<organism evidence="1 2">
    <name type="scientific">Candidatus Magasanikbacteria bacterium CG1_02_32_51</name>
    <dbReference type="NCBI Taxonomy" id="1805238"/>
    <lineage>
        <taxon>Bacteria</taxon>
        <taxon>Candidatus Magasanikiibacteriota</taxon>
    </lineage>
</organism>
<dbReference type="CDD" id="cd16377">
    <property type="entry name" value="23S_rRNA_IVP_like"/>
    <property type="match status" value="1"/>
</dbReference>
<evidence type="ECO:0008006" key="3">
    <source>
        <dbReference type="Google" id="ProtNLM"/>
    </source>
</evidence>
<name>A0A1J4UA41_9BACT</name>
<accession>A0A1J4UA41</accession>
<dbReference type="PANTHER" id="PTHR38471">
    <property type="entry name" value="FOUR HELIX BUNDLE PROTEIN"/>
    <property type="match status" value="1"/>
</dbReference>
<sequence>MSKYVWTRNSSRVRCFASKENLARQFANVIYEITKIFPDNERYGLSQQIRRSSFSVMLNIAEGSAKNSDPDFTRFLNIARGSLEETISGLYLSLDLKYINEKQFNFIYDSSHLVSKKINALIKSLKNKTSENTQTLVF</sequence>
<evidence type="ECO:0000313" key="2">
    <source>
        <dbReference type="Proteomes" id="UP000181941"/>
    </source>
</evidence>
<dbReference type="AlphaFoldDB" id="A0A1J4UA41"/>
<dbReference type="STRING" id="1805238.AUJ23_02560"/>
<dbReference type="Proteomes" id="UP000181941">
    <property type="component" value="Unassembled WGS sequence"/>
</dbReference>
<dbReference type="SUPFAM" id="SSF158446">
    <property type="entry name" value="IVS-encoded protein-like"/>
    <property type="match status" value="1"/>
</dbReference>
<protein>
    <recommendedName>
        <fullName evidence="3">Four helix bundle protein</fullName>
    </recommendedName>
</protein>
<dbReference type="InterPro" id="IPR012657">
    <property type="entry name" value="23S_rRNA-intervening_sequence"/>
</dbReference>
<evidence type="ECO:0000313" key="1">
    <source>
        <dbReference type="EMBL" id="OIO19103.1"/>
    </source>
</evidence>
<dbReference type="InterPro" id="IPR036583">
    <property type="entry name" value="23S_rRNA_IVS_sf"/>
</dbReference>
<dbReference type="NCBIfam" id="TIGR02436">
    <property type="entry name" value="four helix bundle protein"/>
    <property type="match status" value="1"/>
</dbReference>
<dbReference type="Gene3D" id="1.20.1440.60">
    <property type="entry name" value="23S rRNA-intervening sequence"/>
    <property type="match status" value="1"/>
</dbReference>
<comment type="caution">
    <text evidence="1">The sequence shown here is derived from an EMBL/GenBank/DDBJ whole genome shotgun (WGS) entry which is preliminary data.</text>
</comment>
<proteinExistence type="predicted"/>